<evidence type="ECO:0000313" key="2">
    <source>
        <dbReference type="Proteomes" id="UP000006607"/>
    </source>
</evidence>
<proteinExistence type="predicted"/>
<organism evidence="1 2">
    <name type="scientific">Bacillus cereus (strain VD014)</name>
    <dbReference type="NCBI Taxonomy" id="1053223"/>
    <lineage>
        <taxon>Bacteria</taxon>
        <taxon>Bacillati</taxon>
        <taxon>Bacillota</taxon>
        <taxon>Bacilli</taxon>
        <taxon>Bacillales</taxon>
        <taxon>Bacillaceae</taxon>
        <taxon>Bacillus</taxon>
        <taxon>Bacillus cereus group</taxon>
    </lineage>
</organism>
<gene>
    <name evidence="1" type="ORF">IIA_05826</name>
</gene>
<comment type="caution">
    <text evidence="1">The sequence shown here is derived from an EMBL/GenBank/DDBJ whole genome shotgun (WGS) entry which is preliminary data.</text>
</comment>
<dbReference type="EMBL" id="AHER01000062">
    <property type="protein sequence ID" value="EJR11991.1"/>
    <property type="molecule type" value="Genomic_DNA"/>
</dbReference>
<sequence>MKYFEFNNHEYWALVAAESEEKAHQVYTEEVAGNCEECRYTSKEEGPVTEISKEIAFDKYIGAVAHIEENQARGLLGLIHDFLNHKNTTVLITSELA</sequence>
<reference evidence="1" key="1">
    <citation type="submission" date="2012-04" db="EMBL/GenBank/DDBJ databases">
        <title>The Genome Sequence of Bacillus cereus VD014.</title>
        <authorList>
            <consortium name="The Broad Institute Genome Sequencing Platform"/>
            <consortium name="The Broad Institute Genome Sequencing Center for Infectious Disease"/>
            <person name="Feldgarden M."/>
            <person name="Van der Auwera G.A."/>
            <person name="Mahillon J."/>
            <person name="Duprez V."/>
            <person name="Timmery S."/>
            <person name="Mattelet C."/>
            <person name="Dierick K."/>
            <person name="Sun M."/>
            <person name="Yu Z."/>
            <person name="Zhu L."/>
            <person name="Hu X."/>
            <person name="Shank E.B."/>
            <person name="Swiecicka I."/>
            <person name="Hansen B.M."/>
            <person name="Andrup L."/>
            <person name="Young S.K."/>
            <person name="Zeng Q."/>
            <person name="Gargeya S."/>
            <person name="Fitzgerald M."/>
            <person name="Haas B."/>
            <person name="Abouelleil A."/>
            <person name="Alvarado L."/>
            <person name="Arachchi H.M."/>
            <person name="Berlin A."/>
            <person name="Chapman S.B."/>
            <person name="Goldberg J."/>
            <person name="Griggs A."/>
            <person name="Gujja S."/>
            <person name="Hansen M."/>
            <person name="Howarth C."/>
            <person name="Imamovic A."/>
            <person name="Larimer J."/>
            <person name="McCowen C."/>
            <person name="Montmayeur A."/>
            <person name="Murphy C."/>
            <person name="Neiman D."/>
            <person name="Pearson M."/>
            <person name="Priest M."/>
            <person name="Roberts A."/>
            <person name="Saif S."/>
            <person name="Shea T."/>
            <person name="Sisk P."/>
            <person name="Sykes S."/>
            <person name="Wortman J."/>
            <person name="Nusbaum C."/>
            <person name="Birren B."/>
        </authorList>
    </citation>
    <scope>NUCLEOTIDE SEQUENCE</scope>
    <source>
        <strain evidence="1">VD014</strain>
    </source>
</reference>
<dbReference type="RefSeq" id="WP_000873135.1">
    <property type="nucleotide sequence ID" value="NZ_JH792027.1"/>
</dbReference>
<dbReference type="Proteomes" id="UP000006607">
    <property type="component" value="Unassembled WGS sequence"/>
</dbReference>
<evidence type="ECO:0000313" key="1">
    <source>
        <dbReference type="EMBL" id="EJR11991.1"/>
    </source>
</evidence>
<accession>A0A9W5K283</accession>
<name>A0A9W5K283_BACC8</name>
<dbReference type="AlphaFoldDB" id="A0A9W5K283"/>
<protein>
    <submittedName>
        <fullName evidence="1">Uncharacterized protein</fullName>
    </submittedName>
</protein>